<sequence length="74" mass="8563">MDPIDVLNNLPNYKLARKILEGPEENRRLGTVILWNQEPPEDVLVMKQLECLPGWATRVALRAVDCALSRFRLY</sequence>
<reference evidence="1 2" key="1">
    <citation type="submission" date="2014-06" db="EMBL/GenBank/DDBJ databases">
        <title>Evolutionary Origins and Diversification of the Mycorrhizal Mutualists.</title>
        <authorList>
            <consortium name="DOE Joint Genome Institute"/>
            <consortium name="Mycorrhizal Genomics Consortium"/>
            <person name="Kohler A."/>
            <person name="Kuo A."/>
            <person name="Nagy L.G."/>
            <person name="Floudas D."/>
            <person name="Copeland A."/>
            <person name="Barry K.W."/>
            <person name="Cichocki N."/>
            <person name="Veneault-Fourrey C."/>
            <person name="LaButti K."/>
            <person name="Lindquist E.A."/>
            <person name="Lipzen A."/>
            <person name="Lundell T."/>
            <person name="Morin E."/>
            <person name="Murat C."/>
            <person name="Riley R."/>
            <person name="Ohm R."/>
            <person name="Sun H."/>
            <person name="Tunlid A."/>
            <person name="Henrissat B."/>
            <person name="Grigoriev I.V."/>
            <person name="Hibbett D.S."/>
            <person name="Martin F."/>
        </authorList>
    </citation>
    <scope>NUCLEOTIDE SEQUENCE [LARGE SCALE GENOMIC DNA]</scope>
    <source>
        <strain evidence="1 2">SS14</strain>
    </source>
</reference>
<dbReference type="AlphaFoldDB" id="A0A0C9UZN3"/>
<dbReference type="Proteomes" id="UP000054279">
    <property type="component" value="Unassembled WGS sequence"/>
</dbReference>
<keyword evidence="2" id="KW-1185">Reference proteome</keyword>
<dbReference type="HOGENOM" id="CLU_2689404_0_0_1"/>
<evidence type="ECO:0000313" key="1">
    <source>
        <dbReference type="EMBL" id="KIJ30615.1"/>
    </source>
</evidence>
<dbReference type="EMBL" id="KN837258">
    <property type="protein sequence ID" value="KIJ30615.1"/>
    <property type="molecule type" value="Genomic_DNA"/>
</dbReference>
<name>A0A0C9UZN3_SPHS4</name>
<accession>A0A0C9UZN3</accession>
<protein>
    <submittedName>
        <fullName evidence="1">Uncharacterized protein</fullName>
    </submittedName>
</protein>
<proteinExistence type="predicted"/>
<gene>
    <name evidence="1" type="ORF">M422DRAFT_267868</name>
</gene>
<organism evidence="1 2">
    <name type="scientific">Sphaerobolus stellatus (strain SS14)</name>
    <dbReference type="NCBI Taxonomy" id="990650"/>
    <lineage>
        <taxon>Eukaryota</taxon>
        <taxon>Fungi</taxon>
        <taxon>Dikarya</taxon>
        <taxon>Basidiomycota</taxon>
        <taxon>Agaricomycotina</taxon>
        <taxon>Agaricomycetes</taxon>
        <taxon>Phallomycetidae</taxon>
        <taxon>Geastrales</taxon>
        <taxon>Sphaerobolaceae</taxon>
        <taxon>Sphaerobolus</taxon>
    </lineage>
</organism>
<evidence type="ECO:0000313" key="2">
    <source>
        <dbReference type="Proteomes" id="UP000054279"/>
    </source>
</evidence>